<dbReference type="Proteomes" id="UP000221369">
    <property type="component" value="Unassembled WGS sequence"/>
</dbReference>
<evidence type="ECO:0000313" key="3">
    <source>
        <dbReference type="EMBL" id="PFG29671.1"/>
    </source>
</evidence>
<protein>
    <submittedName>
        <fullName evidence="3">Uncharacterized protein</fullName>
    </submittedName>
</protein>
<reference evidence="3 4" key="1">
    <citation type="submission" date="2017-10" db="EMBL/GenBank/DDBJ databases">
        <title>Sequencing the genomes of 1000 actinobacteria strains.</title>
        <authorList>
            <person name="Klenk H.-P."/>
        </authorList>
    </citation>
    <scope>NUCLEOTIDE SEQUENCE [LARGE SCALE GENOMIC DNA]</scope>
    <source>
        <strain evidence="3 4">DSM 21798</strain>
    </source>
</reference>
<evidence type="ECO:0000313" key="4">
    <source>
        <dbReference type="Proteomes" id="UP000221369"/>
    </source>
</evidence>
<keyword evidence="4" id="KW-1185">Reference proteome</keyword>
<feature type="transmembrane region" description="Helical" evidence="2">
    <location>
        <begin position="28"/>
        <end position="50"/>
    </location>
</feature>
<evidence type="ECO:0000256" key="1">
    <source>
        <dbReference type="SAM" id="MobiDB-lite"/>
    </source>
</evidence>
<accession>A0A2A9DTH5</accession>
<name>A0A2A9DTH5_9MICO</name>
<gene>
    <name evidence="3" type="ORF">ATJ78_0584</name>
</gene>
<feature type="transmembrane region" description="Helical" evidence="2">
    <location>
        <begin position="107"/>
        <end position="127"/>
    </location>
</feature>
<comment type="caution">
    <text evidence="3">The sequence shown here is derived from an EMBL/GenBank/DDBJ whole genome shotgun (WGS) entry which is preliminary data.</text>
</comment>
<proteinExistence type="predicted"/>
<dbReference type="AlphaFoldDB" id="A0A2A9DTH5"/>
<dbReference type="EMBL" id="PDJE01000001">
    <property type="protein sequence ID" value="PFG29671.1"/>
    <property type="molecule type" value="Genomic_DNA"/>
</dbReference>
<organism evidence="3 4">
    <name type="scientific">Paramicrobacterium agarici</name>
    <dbReference type="NCBI Taxonomy" id="630514"/>
    <lineage>
        <taxon>Bacteria</taxon>
        <taxon>Bacillati</taxon>
        <taxon>Actinomycetota</taxon>
        <taxon>Actinomycetes</taxon>
        <taxon>Micrococcales</taxon>
        <taxon>Microbacteriaceae</taxon>
        <taxon>Paramicrobacterium</taxon>
    </lineage>
</organism>
<feature type="region of interest" description="Disordered" evidence="1">
    <location>
        <begin position="1"/>
        <end position="21"/>
    </location>
</feature>
<evidence type="ECO:0000256" key="2">
    <source>
        <dbReference type="SAM" id="Phobius"/>
    </source>
</evidence>
<keyword evidence="2" id="KW-1133">Transmembrane helix</keyword>
<sequence length="224" mass="23974">MLVTDPSRRHQDAQGDGDDRVRKKGQRAALLIAEVTPIAMSCVALIAMLIRPGSPDSLTSLTIAFGDWVPTWLLVDIVLAIVGYVALLAAILLAGPMSPRPWRASRVVLAAALILAVPASLVCVALSTSSRYSVLPGESADGCRVVVRESTFVVTSWGDVGILEPGSMIVDWRGQYSAKDAYMPFSAGTYSLEWDGNRAEIDLWATESQPASWSEVEPKLACTG</sequence>
<feature type="transmembrane region" description="Helical" evidence="2">
    <location>
        <begin position="70"/>
        <end position="95"/>
    </location>
</feature>
<keyword evidence="2" id="KW-0472">Membrane</keyword>
<keyword evidence="2" id="KW-0812">Transmembrane</keyword>